<comment type="catalytic activity">
    <reaction evidence="1">
        <text>Endopeptidase of broad specificity.</text>
        <dbReference type="EC" id="3.4.24.81"/>
    </reaction>
</comment>
<evidence type="ECO:0000256" key="1">
    <source>
        <dbReference type="ARBA" id="ARBA00001809"/>
    </source>
</evidence>
<dbReference type="GO" id="GO:0046872">
    <property type="term" value="F:metal ion binding"/>
    <property type="evidence" value="ECO:0007669"/>
    <property type="project" value="UniProtKB-KW"/>
</dbReference>
<dbReference type="PROSITE" id="PS50214">
    <property type="entry name" value="DISINTEGRIN_2"/>
    <property type="match status" value="1"/>
</dbReference>
<dbReference type="InterPro" id="IPR036436">
    <property type="entry name" value="Disintegrin_dom_sf"/>
</dbReference>
<dbReference type="InterPro" id="IPR001590">
    <property type="entry name" value="Peptidase_M12B"/>
</dbReference>
<reference evidence="9" key="1">
    <citation type="journal article" date="2023" name="Mol. Biol. Evol.">
        <title>Third-Generation Sequencing Reveals the Adaptive Role of the Epigenome in Three Deep-Sea Polychaetes.</title>
        <authorList>
            <person name="Perez M."/>
            <person name="Aroh O."/>
            <person name="Sun Y."/>
            <person name="Lan Y."/>
            <person name="Juniper S.K."/>
            <person name="Young C.R."/>
            <person name="Angers B."/>
            <person name="Qian P.Y."/>
        </authorList>
    </citation>
    <scope>NUCLEOTIDE SEQUENCE</scope>
    <source>
        <strain evidence="9">P08H-3</strain>
    </source>
</reference>
<dbReference type="PROSITE" id="PS50215">
    <property type="entry name" value="ADAM_MEPRO"/>
    <property type="match status" value="1"/>
</dbReference>
<dbReference type="GO" id="GO:0007219">
    <property type="term" value="P:Notch signaling pathway"/>
    <property type="evidence" value="ECO:0007669"/>
    <property type="project" value="TreeGrafter"/>
</dbReference>
<evidence type="ECO:0000313" key="10">
    <source>
        <dbReference type="Proteomes" id="UP001208570"/>
    </source>
</evidence>
<feature type="binding site" evidence="4">
    <location>
        <position position="451"/>
    </location>
    <ligand>
        <name>Zn(2+)</name>
        <dbReference type="ChEBI" id="CHEBI:29105"/>
        <note>catalytic</note>
    </ligand>
</feature>
<dbReference type="Pfam" id="PF13574">
    <property type="entry name" value="Reprolysin_2"/>
    <property type="match status" value="1"/>
</dbReference>
<dbReference type="Gene3D" id="3.40.390.10">
    <property type="entry name" value="Collagenase (Catalytic Domain)"/>
    <property type="match status" value="1"/>
</dbReference>
<keyword evidence="10" id="KW-1185">Reference proteome</keyword>
<dbReference type="InterPro" id="IPR049038">
    <property type="entry name" value="ADAM10_Cys-rich"/>
</dbReference>
<feature type="region of interest" description="Disordered" evidence="5">
    <location>
        <begin position="756"/>
        <end position="827"/>
    </location>
</feature>
<keyword evidence="4" id="KW-0479">Metal-binding</keyword>
<dbReference type="EC" id="3.4.24.81" evidence="2"/>
<feature type="domain" description="Peptidase M12B" evidence="8">
    <location>
        <begin position="254"/>
        <end position="499"/>
    </location>
</feature>
<gene>
    <name evidence="9" type="ORF">LSH36_559g00017</name>
</gene>
<accession>A0AAD9MVH5</accession>
<dbReference type="InterPro" id="IPR024079">
    <property type="entry name" value="MetalloPept_cat_dom_sf"/>
</dbReference>
<proteinExistence type="predicted"/>
<evidence type="ECO:0000256" key="6">
    <source>
        <dbReference type="SAM" id="Phobius"/>
    </source>
</evidence>
<evidence type="ECO:0000256" key="2">
    <source>
        <dbReference type="ARBA" id="ARBA00012332"/>
    </source>
</evidence>
<evidence type="ECO:0000259" key="7">
    <source>
        <dbReference type="PROSITE" id="PS50214"/>
    </source>
</evidence>
<evidence type="ECO:0000256" key="4">
    <source>
        <dbReference type="PROSITE-ProRule" id="PRU00276"/>
    </source>
</evidence>
<organism evidence="9 10">
    <name type="scientific">Paralvinella palmiformis</name>
    <dbReference type="NCBI Taxonomy" id="53620"/>
    <lineage>
        <taxon>Eukaryota</taxon>
        <taxon>Metazoa</taxon>
        <taxon>Spiralia</taxon>
        <taxon>Lophotrochozoa</taxon>
        <taxon>Annelida</taxon>
        <taxon>Polychaeta</taxon>
        <taxon>Sedentaria</taxon>
        <taxon>Canalipalpata</taxon>
        <taxon>Terebellida</taxon>
        <taxon>Terebelliformia</taxon>
        <taxon>Alvinellidae</taxon>
        <taxon>Paralvinella</taxon>
    </lineage>
</organism>
<evidence type="ECO:0000256" key="5">
    <source>
        <dbReference type="SAM" id="MobiDB-lite"/>
    </source>
</evidence>
<feature type="compositionally biased region" description="Basic residues" evidence="5">
    <location>
        <begin position="763"/>
        <end position="778"/>
    </location>
</feature>
<feature type="domain" description="Disintegrin" evidence="7">
    <location>
        <begin position="518"/>
        <end position="608"/>
    </location>
</feature>
<comment type="caution">
    <text evidence="9">The sequence shown here is derived from an EMBL/GenBank/DDBJ whole genome shotgun (WGS) entry which is preliminary data.</text>
</comment>
<dbReference type="EMBL" id="JAODUP010000559">
    <property type="protein sequence ID" value="KAK2147322.1"/>
    <property type="molecule type" value="Genomic_DNA"/>
</dbReference>
<keyword evidence="6" id="KW-0472">Membrane</keyword>
<dbReference type="Pfam" id="PF21299">
    <property type="entry name" value="ADAM10_Cys-rich"/>
    <property type="match status" value="1"/>
</dbReference>
<dbReference type="GO" id="GO:0005886">
    <property type="term" value="C:plasma membrane"/>
    <property type="evidence" value="ECO:0007669"/>
    <property type="project" value="TreeGrafter"/>
</dbReference>
<dbReference type="PANTHER" id="PTHR45702:SF2">
    <property type="entry name" value="KUZBANIAN, ISOFORM A"/>
    <property type="match status" value="1"/>
</dbReference>
<dbReference type="GO" id="GO:0006509">
    <property type="term" value="P:membrane protein ectodomain proteolysis"/>
    <property type="evidence" value="ECO:0007669"/>
    <property type="project" value="TreeGrafter"/>
</dbReference>
<dbReference type="GO" id="GO:0004222">
    <property type="term" value="F:metalloendopeptidase activity"/>
    <property type="evidence" value="ECO:0007669"/>
    <property type="project" value="InterPro"/>
</dbReference>
<keyword evidence="3" id="KW-0165">Cleavage on pair of basic residues</keyword>
<dbReference type="Gene3D" id="4.10.70.10">
    <property type="entry name" value="Disintegrin domain"/>
    <property type="match status" value="1"/>
</dbReference>
<feature type="transmembrane region" description="Helical" evidence="6">
    <location>
        <begin position="730"/>
        <end position="752"/>
    </location>
</feature>
<dbReference type="SUPFAM" id="SSF55486">
    <property type="entry name" value="Metalloproteases ('zincins'), catalytic domain"/>
    <property type="match status" value="1"/>
</dbReference>
<dbReference type="Proteomes" id="UP001208570">
    <property type="component" value="Unassembled WGS sequence"/>
</dbReference>
<keyword evidence="6" id="KW-1133">Transmembrane helix</keyword>
<keyword evidence="4" id="KW-0862">Zinc</keyword>
<dbReference type="SMART" id="SM00050">
    <property type="entry name" value="DISIN"/>
    <property type="match status" value="1"/>
</dbReference>
<feature type="binding site" evidence="4">
    <location>
        <position position="445"/>
    </location>
    <ligand>
        <name>Zn(2+)</name>
        <dbReference type="ChEBI" id="CHEBI:29105"/>
        <note>catalytic</note>
    </ligand>
</feature>
<protein>
    <recommendedName>
        <fullName evidence="2">ADAM10 endopeptidase</fullName>
        <ecNumber evidence="2">3.4.24.81</ecNumber>
    </recommendedName>
</protein>
<dbReference type="InterPro" id="IPR001762">
    <property type="entry name" value="Disintegrin_dom"/>
</dbReference>
<keyword evidence="6" id="KW-0812">Transmembrane</keyword>
<evidence type="ECO:0000259" key="8">
    <source>
        <dbReference type="PROSITE" id="PS50215"/>
    </source>
</evidence>
<name>A0AAD9MVH5_9ANNE</name>
<evidence type="ECO:0000256" key="3">
    <source>
        <dbReference type="ARBA" id="ARBA00022685"/>
    </source>
</evidence>
<dbReference type="PANTHER" id="PTHR45702">
    <property type="entry name" value="ADAM10/ADAM17 METALLOPEPTIDASE FAMILY MEMBER"/>
    <property type="match status" value="1"/>
</dbReference>
<dbReference type="InterPro" id="IPR051489">
    <property type="entry name" value="ADAM_Metalloproteinase"/>
</dbReference>
<evidence type="ECO:0000313" key="9">
    <source>
        <dbReference type="EMBL" id="KAK2147322.1"/>
    </source>
</evidence>
<feature type="binding site" evidence="4">
    <location>
        <position position="441"/>
    </location>
    <ligand>
        <name>Zn(2+)</name>
        <dbReference type="ChEBI" id="CHEBI:29105"/>
        <note>catalytic</note>
    </ligand>
</feature>
<comment type="caution">
    <text evidence="4">Lacks conserved residue(s) required for the propagation of feature annotation.</text>
</comment>
<dbReference type="AlphaFoldDB" id="A0AAD9MVH5"/>
<sequence>MVINNINKYFPVFVWVLSFSSMYIELGESTPGSDKLNEFIEHYERLVYDTDHLQTAHLRAKRSLDKKPDVTLQFHAHDRAFKLRLRRDAFIFSDDADLEVSGKIRPVETSHIYSGHLDGVPDSRVYGSIISGVFAGTIHTPEEVYYVEKSETFFKNHQPFHSIIYKDSDVTDAHLRRKRAIGGASCGNSDPEILKKMEEIQNSAIPNTEKEKPKRVITLEENWRYKYSLEAQEYYNTMTHSSRTKRAINDSLRRTCTLYLEADPMLWKYMTGKDGKDLGYDRDRALDEITSLFAIHVNGIKAIYNPVVFQYGNSPAYSGFNFVVRRVKINTDEDCEESKRTTNPYCKPNIDVSNFLNLNSLKNHDLFCLAYVFTYRDFSGGTLGLAWVGSSTKASGGICERHKEYNEHNRPISKSLNTGIVTLVNYGTRVPPKVSTLTFAHEIGHNFGSPHDSGSCVPTSINTNDPAGNYIMFASATSGDHTNNNRFSPCSIHNMTLVIDAVLNQQNGKVNCFVANEEAFCGNAILEEGEVCDCGFKADCDKTDQCCFPQEHPKKCTLESNASCSPSQGPCCQKDCKVIKRERNIQCRQKTECSHEAHCKYPFICTGTICEVIGWKQCYMTDTTKDQKADKGKLCYVACQNPSSNECISTGDKEALKEPKNVQLKDMLKNLSLTDIKLQPGAPCDNFKGYCDVFQKCRSVDADGPLARLKKLLFNKETLMSIKDWIIEKWWAVTLIAVGIVVFMGIFIKVCAVHTPSSNPKKPPARKISLKQLPRSRHQGPPPGYPASHLRAGPPHGKGRGPGGSGRPPPYSPHSAVYEMSEVPPRV</sequence>
<feature type="active site" evidence="4">
    <location>
        <position position="442"/>
    </location>
</feature>